<gene>
    <name evidence="3" type="ORF">FHI69_20145</name>
    <name evidence="1" type="ORF">J3P46_04850</name>
    <name evidence="2" type="ORF">SAMN03097694_5265</name>
</gene>
<dbReference type="GeneID" id="56944612"/>
<sequence length="85" mass="9566">MNLIYNSEQYSVVEFGVDGDLEALRFGGYEIVDKGGKRETFIAGILAQNFRRDVTELIASEPSMEEIDEFLGSYDSLMSQPVLLH</sequence>
<dbReference type="Pfam" id="PF12091">
    <property type="entry name" value="DUF3567"/>
    <property type="match status" value="1"/>
</dbReference>
<dbReference type="EMBL" id="VDGE01000008">
    <property type="protein sequence ID" value="TNC75414.1"/>
    <property type="molecule type" value="Genomic_DNA"/>
</dbReference>
<evidence type="ECO:0000313" key="1">
    <source>
        <dbReference type="EMBL" id="QSX97284.1"/>
    </source>
</evidence>
<dbReference type="InterPro" id="IPR021951">
    <property type="entry name" value="DUF3567"/>
</dbReference>
<dbReference type="AlphaFoldDB" id="A0A031GWG7"/>
<dbReference type="Proteomes" id="UP000662821">
    <property type="component" value="Chromosome"/>
</dbReference>
<reference evidence="2 4" key="1">
    <citation type="submission" date="2016-11" db="EMBL/GenBank/DDBJ databases">
        <authorList>
            <person name="Varghese N."/>
            <person name="Submissions S."/>
        </authorList>
    </citation>
    <scope>NUCLEOTIDE SEQUENCE [LARGE SCALE GENOMIC DNA]</scope>
    <source>
        <strain evidence="2 4">NFR18</strain>
    </source>
</reference>
<protein>
    <submittedName>
        <fullName evidence="1">DUF3567 domain-containing protein</fullName>
    </submittedName>
</protein>
<dbReference type="Proteomes" id="UP000182489">
    <property type="component" value="Unassembled WGS sequence"/>
</dbReference>
<evidence type="ECO:0000313" key="4">
    <source>
        <dbReference type="Proteomes" id="UP000182489"/>
    </source>
</evidence>
<proteinExistence type="predicted"/>
<dbReference type="OrthoDB" id="9153776at2"/>
<name>A0A031GWG7_9BURK</name>
<evidence type="ECO:0000313" key="5">
    <source>
        <dbReference type="Proteomes" id="UP000305681"/>
    </source>
</evidence>
<evidence type="ECO:0000313" key="2">
    <source>
        <dbReference type="EMBL" id="SFY24010.1"/>
    </source>
</evidence>
<evidence type="ECO:0000313" key="6">
    <source>
        <dbReference type="Proteomes" id="UP000662821"/>
    </source>
</evidence>
<organism evidence="2 4">
    <name type="scientific">Janthinobacterium lividum</name>
    <dbReference type="NCBI Taxonomy" id="29581"/>
    <lineage>
        <taxon>Bacteria</taxon>
        <taxon>Pseudomonadati</taxon>
        <taxon>Pseudomonadota</taxon>
        <taxon>Betaproteobacteria</taxon>
        <taxon>Burkholderiales</taxon>
        <taxon>Oxalobacteraceae</taxon>
        <taxon>Janthinobacterium</taxon>
    </lineage>
</organism>
<dbReference type="Proteomes" id="UP000305681">
    <property type="component" value="Unassembled WGS sequence"/>
</dbReference>
<evidence type="ECO:0000313" key="3">
    <source>
        <dbReference type="EMBL" id="TNC75414.1"/>
    </source>
</evidence>
<dbReference type="eggNOG" id="ENOG50331FT">
    <property type="taxonomic scope" value="Bacteria"/>
</dbReference>
<dbReference type="EMBL" id="CP071520">
    <property type="protein sequence ID" value="QSX97284.1"/>
    <property type="molecule type" value="Genomic_DNA"/>
</dbReference>
<accession>A0A031GWG7</accession>
<dbReference type="EMBL" id="FPKH01000008">
    <property type="protein sequence ID" value="SFY24010.1"/>
    <property type="molecule type" value="Genomic_DNA"/>
</dbReference>
<reference evidence="3 5" key="2">
    <citation type="submission" date="2019-06" db="EMBL/GenBank/DDBJ databases">
        <title>Genome sequence of Janthinobacterium lividum UCD_MED1.</title>
        <authorList>
            <person name="De Leon M.E."/>
            <person name="Jospin G."/>
        </authorList>
    </citation>
    <scope>NUCLEOTIDE SEQUENCE [LARGE SCALE GENOMIC DNA]</scope>
    <source>
        <strain evidence="3 5">UCD_MED1</strain>
    </source>
</reference>
<dbReference type="RefSeq" id="WP_034749313.1">
    <property type="nucleotide sequence ID" value="NZ_CP048832.1"/>
</dbReference>
<reference evidence="1 6" key="3">
    <citation type="submission" date="2021-03" db="EMBL/GenBank/DDBJ databases">
        <title>Draft genome sequence of Janthinobacterium sp. strain PLB02 isolated from infected primmorphs (Lubomirskia baicalensis).</title>
        <authorList>
            <person name="Chernogor L.I."/>
            <person name="Belikov S.I."/>
            <person name="Petrushin I.S."/>
        </authorList>
    </citation>
    <scope>NUCLEOTIDE SEQUENCE [LARGE SCALE GENOMIC DNA]</scope>
    <source>
        <strain evidence="1 6">PLB02</strain>
    </source>
</reference>